<feature type="domain" description="FAD-binding PCMH-type" evidence="6">
    <location>
        <begin position="128"/>
        <end position="298"/>
    </location>
</feature>
<keyword evidence="4" id="KW-0274">FAD</keyword>
<accession>A0ABU9SPQ6</accession>
<dbReference type="EMBL" id="JBBMQS010000001">
    <property type="protein sequence ID" value="MEM5495864.1"/>
    <property type="molecule type" value="Genomic_DNA"/>
</dbReference>
<dbReference type="PROSITE" id="PS00862">
    <property type="entry name" value="OX2_COVAL_FAD"/>
    <property type="match status" value="1"/>
</dbReference>
<dbReference type="Pfam" id="PF01565">
    <property type="entry name" value="FAD_binding_4"/>
    <property type="match status" value="1"/>
</dbReference>
<dbReference type="PROSITE" id="PS51387">
    <property type="entry name" value="FAD_PCMH"/>
    <property type="match status" value="1"/>
</dbReference>
<dbReference type="InterPro" id="IPR016169">
    <property type="entry name" value="FAD-bd_PCMH_sub2"/>
</dbReference>
<dbReference type="InterPro" id="IPR006093">
    <property type="entry name" value="Oxy_OxRdtase_FAD_BS"/>
</dbReference>
<evidence type="ECO:0000313" key="7">
    <source>
        <dbReference type="EMBL" id="MEM5495864.1"/>
    </source>
</evidence>
<dbReference type="InterPro" id="IPR016167">
    <property type="entry name" value="FAD-bd_PCMH_sub1"/>
</dbReference>
<sequence>MSIYYIEKLQTLLVGNTAHRGLYSQWHSSVKGQFSIRPKRVFSTLASKQLVPPSAKCSLDCIFANAYHWLEINQRSDDMNIHIMGLNGQKKDINTQQFELYTSSIRGEVLLPDTAGYAEARALWNGMIDICPALIVRCSGTADVVTTIQFARKNELLISLKGGGHNIAGSALCDGGLTLDMSSMKGISVDPKARIARVQSGVCLGDIDHETQRFGLAVPTGINSTTGIAGLALGGGYGWLSRAFGHTVDNIISVDLVDAQGEFLHVSEQENSELFWAIRGGSGNFGVVTQFELKLHPVGPIVFGGPVVFPLTEAKSILRTFRDIAKSMPDEASCWPVMRKAPPFPFLAPEHHGKPVIILPMIYVGETAKGEAALAPLRSIAKPLADAVGPVPYAAWQAAFDPLLTLGARNYWKSSDFTEMTDELIDTLVNAAEQLPSDECEIFTAQLGGAASRVAPDAMAFPHRSTAYTVNIHGRWQTEDRDDACKGWVRELFNQLEKFSTGSVYVNFVPEYDEERSIGPYGANKPKLEEIKSRVDKLNLFRSNINILPNAQITC</sequence>
<keyword evidence="5" id="KW-0560">Oxidoreductase</keyword>
<dbReference type="Pfam" id="PF08031">
    <property type="entry name" value="BBE"/>
    <property type="match status" value="1"/>
</dbReference>
<reference evidence="7 8" key="1">
    <citation type="submission" date="2024-03" db="EMBL/GenBank/DDBJ databases">
        <title>Community enrichment and isolation of bacterial strains for fucoidan degradation.</title>
        <authorList>
            <person name="Sichert A."/>
        </authorList>
    </citation>
    <scope>NUCLEOTIDE SEQUENCE [LARGE SCALE GENOMIC DNA]</scope>
    <source>
        <strain evidence="7 8">AS12</strain>
    </source>
</reference>
<dbReference type="PANTHER" id="PTHR42973">
    <property type="entry name" value="BINDING OXIDOREDUCTASE, PUTATIVE (AFU_ORTHOLOGUE AFUA_1G17690)-RELATED"/>
    <property type="match status" value="1"/>
</dbReference>
<dbReference type="InterPro" id="IPR036318">
    <property type="entry name" value="FAD-bd_PCMH-like_sf"/>
</dbReference>
<gene>
    <name evidence="7" type="ORF">WNY77_00500</name>
</gene>
<evidence type="ECO:0000256" key="5">
    <source>
        <dbReference type="ARBA" id="ARBA00023002"/>
    </source>
</evidence>
<evidence type="ECO:0000256" key="1">
    <source>
        <dbReference type="ARBA" id="ARBA00001974"/>
    </source>
</evidence>
<dbReference type="InterPro" id="IPR012951">
    <property type="entry name" value="BBE"/>
</dbReference>
<evidence type="ECO:0000313" key="8">
    <source>
        <dbReference type="Proteomes" id="UP001461163"/>
    </source>
</evidence>
<evidence type="ECO:0000259" key="6">
    <source>
        <dbReference type="PROSITE" id="PS51387"/>
    </source>
</evidence>
<keyword evidence="3" id="KW-0285">Flavoprotein</keyword>
<comment type="cofactor">
    <cofactor evidence="1">
        <name>FAD</name>
        <dbReference type="ChEBI" id="CHEBI:57692"/>
    </cofactor>
</comment>
<name>A0ABU9SPQ6_9ALTE</name>
<dbReference type="Gene3D" id="3.40.462.20">
    <property type="match status" value="1"/>
</dbReference>
<protein>
    <submittedName>
        <fullName evidence="7">FAD-binding oxidoreductase</fullName>
    </submittedName>
</protein>
<keyword evidence="8" id="KW-1185">Reference proteome</keyword>
<organism evidence="7 8">
    <name type="scientific">Paraglaciecola mesophila</name>
    <dbReference type="NCBI Taxonomy" id="197222"/>
    <lineage>
        <taxon>Bacteria</taxon>
        <taxon>Pseudomonadati</taxon>
        <taxon>Pseudomonadota</taxon>
        <taxon>Gammaproteobacteria</taxon>
        <taxon>Alteromonadales</taxon>
        <taxon>Alteromonadaceae</taxon>
        <taxon>Paraglaciecola</taxon>
    </lineage>
</organism>
<proteinExistence type="inferred from homology"/>
<dbReference type="Proteomes" id="UP001461163">
    <property type="component" value="Unassembled WGS sequence"/>
</dbReference>
<comment type="similarity">
    <text evidence="2">Belongs to the oxygen-dependent FAD-linked oxidoreductase family.</text>
</comment>
<evidence type="ECO:0000256" key="3">
    <source>
        <dbReference type="ARBA" id="ARBA00022630"/>
    </source>
</evidence>
<dbReference type="InterPro" id="IPR016166">
    <property type="entry name" value="FAD-bd_PCMH"/>
</dbReference>
<dbReference type="PANTHER" id="PTHR42973:SF39">
    <property type="entry name" value="FAD-BINDING PCMH-TYPE DOMAIN-CONTAINING PROTEIN"/>
    <property type="match status" value="1"/>
</dbReference>
<dbReference type="SUPFAM" id="SSF56176">
    <property type="entry name" value="FAD-binding/transporter-associated domain-like"/>
    <property type="match status" value="1"/>
</dbReference>
<dbReference type="RefSeq" id="WP_342880532.1">
    <property type="nucleotide sequence ID" value="NZ_JBBMQS010000001.1"/>
</dbReference>
<dbReference type="Gene3D" id="3.30.465.10">
    <property type="match status" value="1"/>
</dbReference>
<dbReference type="InterPro" id="IPR006094">
    <property type="entry name" value="Oxid_FAD_bind_N"/>
</dbReference>
<dbReference type="Gene3D" id="3.30.43.10">
    <property type="entry name" value="Uridine Diphospho-n-acetylenolpyruvylglucosamine Reductase, domain 2"/>
    <property type="match status" value="1"/>
</dbReference>
<comment type="caution">
    <text evidence="7">The sequence shown here is derived from an EMBL/GenBank/DDBJ whole genome shotgun (WGS) entry which is preliminary data.</text>
</comment>
<dbReference type="InterPro" id="IPR050416">
    <property type="entry name" value="FAD-linked_Oxidoreductase"/>
</dbReference>
<evidence type="ECO:0000256" key="4">
    <source>
        <dbReference type="ARBA" id="ARBA00022827"/>
    </source>
</evidence>
<evidence type="ECO:0000256" key="2">
    <source>
        <dbReference type="ARBA" id="ARBA00005466"/>
    </source>
</evidence>